<dbReference type="AlphaFoldDB" id="A0AAD9SKE9"/>
<dbReference type="Proteomes" id="UP001265746">
    <property type="component" value="Unassembled WGS sequence"/>
</dbReference>
<protein>
    <recommendedName>
        <fullName evidence="2">DUF7053 domain-containing protein</fullName>
    </recommendedName>
</protein>
<evidence type="ECO:0000313" key="3">
    <source>
        <dbReference type="EMBL" id="KAK2611400.1"/>
    </source>
</evidence>
<sequence length="172" mass="18773">MSFLNSTSTMEPHSQLPDGVNREQGVGMLQDNDFFLSCDPHLSKYEAKGEVSEPKLPDSVTAQGPTLSYEVTDELENIPKGIWGSTVVSTYEFTNIEHGVFSRVKSPLGVVIDTRWEIKENDGGKLDLVQAAEISCSTVLMSLVKGRCEAGWGKIHAKMLERLQNEANGGAA</sequence>
<gene>
    <name evidence="3" type="ORF">N8I77_004739</name>
</gene>
<feature type="compositionally biased region" description="Polar residues" evidence="1">
    <location>
        <begin position="1"/>
        <end position="12"/>
    </location>
</feature>
<proteinExistence type="predicted"/>
<keyword evidence="4" id="KW-1185">Reference proteome</keyword>
<reference evidence="3" key="1">
    <citation type="submission" date="2023-06" db="EMBL/GenBank/DDBJ databases">
        <authorList>
            <person name="Noh H."/>
        </authorList>
    </citation>
    <scope>NUCLEOTIDE SEQUENCE</scope>
    <source>
        <strain evidence="3">DUCC20226</strain>
    </source>
</reference>
<dbReference type="PANTHER" id="PTHR38117">
    <property type="entry name" value="NACHT AND WD40 DOMAIN PROTEIN"/>
    <property type="match status" value="1"/>
</dbReference>
<evidence type="ECO:0000313" key="4">
    <source>
        <dbReference type="Proteomes" id="UP001265746"/>
    </source>
</evidence>
<feature type="domain" description="DUF7053" evidence="2">
    <location>
        <begin position="7"/>
        <end position="164"/>
    </location>
</feature>
<comment type="caution">
    <text evidence="3">The sequence shown here is derived from an EMBL/GenBank/DDBJ whole genome shotgun (WGS) entry which is preliminary data.</text>
</comment>
<dbReference type="Pfam" id="PF23155">
    <property type="entry name" value="DUF7053"/>
    <property type="match status" value="1"/>
</dbReference>
<evidence type="ECO:0000256" key="1">
    <source>
        <dbReference type="SAM" id="MobiDB-lite"/>
    </source>
</evidence>
<feature type="region of interest" description="Disordered" evidence="1">
    <location>
        <begin position="1"/>
        <end position="23"/>
    </location>
</feature>
<dbReference type="EMBL" id="JAUJFL010000002">
    <property type="protein sequence ID" value="KAK2611400.1"/>
    <property type="molecule type" value="Genomic_DNA"/>
</dbReference>
<dbReference type="InterPro" id="IPR055481">
    <property type="entry name" value="DUF7053"/>
</dbReference>
<dbReference type="PANTHER" id="PTHR38117:SF1">
    <property type="entry name" value="DUF3074 DOMAIN-CONTAINING PROTEIN"/>
    <property type="match status" value="1"/>
</dbReference>
<organism evidence="3 4">
    <name type="scientific">Phomopsis amygdali</name>
    <name type="common">Fusicoccum amygdali</name>
    <dbReference type="NCBI Taxonomy" id="1214568"/>
    <lineage>
        <taxon>Eukaryota</taxon>
        <taxon>Fungi</taxon>
        <taxon>Dikarya</taxon>
        <taxon>Ascomycota</taxon>
        <taxon>Pezizomycotina</taxon>
        <taxon>Sordariomycetes</taxon>
        <taxon>Sordariomycetidae</taxon>
        <taxon>Diaporthales</taxon>
        <taxon>Diaporthaceae</taxon>
        <taxon>Diaporthe</taxon>
    </lineage>
</organism>
<accession>A0AAD9SKE9</accession>
<evidence type="ECO:0000259" key="2">
    <source>
        <dbReference type="Pfam" id="PF23155"/>
    </source>
</evidence>
<name>A0AAD9SKE9_PHOAM</name>